<dbReference type="OrthoDB" id="5349119at2759"/>
<keyword evidence="12" id="KW-1185">Reference proteome</keyword>
<feature type="compositionally biased region" description="Low complexity" evidence="10">
    <location>
        <begin position="606"/>
        <end position="619"/>
    </location>
</feature>
<feature type="compositionally biased region" description="Polar residues" evidence="10">
    <location>
        <begin position="477"/>
        <end position="486"/>
    </location>
</feature>
<evidence type="ECO:0000256" key="1">
    <source>
        <dbReference type="ARBA" id="ARBA00004123"/>
    </source>
</evidence>
<feature type="region of interest" description="Disordered" evidence="10">
    <location>
        <begin position="310"/>
        <end position="350"/>
    </location>
</feature>
<feature type="compositionally biased region" description="Acidic residues" evidence="10">
    <location>
        <begin position="637"/>
        <end position="648"/>
    </location>
</feature>
<evidence type="ECO:0000313" key="12">
    <source>
        <dbReference type="Proteomes" id="UP000325780"/>
    </source>
</evidence>
<reference evidence="11 12" key="1">
    <citation type="submission" date="2019-04" db="EMBL/GenBank/DDBJ databases">
        <title>Friends and foes A comparative genomics study of 23 Aspergillus species from section Flavi.</title>
        <authorList>
            <consortium name="DOE Joint Genome Institute"/>
            <person name="Kjaerbolling I."/>
            <person name="Vesth T."/>
            <person name="Frisvad J.C."/>
            <person name="Nybo J.L."/>
            <person name="Theobald S."/>
            <person name="Kildgaard S."/>
            <person name="Isbrandt T."/>
            <person name="Kuo A."/>
            <person name="Sato A."/>
            <person name="Lyhne E.K."/>
            <person name="Kogle M.E."/>
            <person name="Wiebenga A."/>
            <person name="Kun R.S."/>
            <person name="Lubbers R.J."/>
            <person name="Makela M.R."/>
            <person name="Barry K."/>
            <person name="Chovatia M."/>
            <person name="Clum A."/>
            <person name="Daum C."/>
            <person name="Haridas S."/>
            <person name="He G."/>
            <person name="LaButti K."/>
            <person name="Lipzen A."/>
            <person name="Mondo S."/>
            <person name="Riley R."/>
            <person name="Salamov A."/>
            <person name="Simmons B.A."/>
            <person name="Magnuson J.K."/>
            <person name="Henrissat B."/>
            <person name="Mortensen U.H."/>
            <person name="Larsen T.O."/>
            <person name="Devries R.P."/>
            <person name="Grigoriev I.V."/>
            <person name="Machida M."/>
            <person name="Baker S.E."/>
            <person name="Andersen M.R."/>
        </authorList>
    </citation>
    <scope>NUCLEOTIDE SEQUENCE [LARGE SCALE GENOMIC DNA]</scope>
    <source>
        <strain evidence="11 12">IBT 18842</strain>
    </source>
</reference>
<dbReference type="GO" id="GO:0033557">
    <property type="term" value="C:Slx1-Slx4 complex"/>
    <property type="evidence" value="ECO:0007669"/>
    <property type="project" value="UniProtKB-UniRule"/>
</dbReference>
<feature type="compositionally biased region" description="Polar residues" evidence="10">
    <location>
        <begin position="1"/>
        <end position="14"/>
    </location>
</feature>
<dbReference type="InterPro" id="IPR027784">
    <property type="entry name" value="Slx4_ascomycetes"/>
</dbReference>
<keyword evidence="3 9" id="KW-0597">Phosphoprotein</keyword>
<evidence type="ECO:0000256" key="4">
    <source>
        <dbReference type="ARBA" id="ARBA00022763"/>
    </source>
</evidence>
<evidence type="ECO:0000256" key="8">
    <source>
        <dbReference type="ARBA" id="ARBA00029496"/>
    </source>
</evidence>
<proteinExistence type="inferred from homology"/>
<dbReference type="AlphaFoldDB" id="A0A5N6TJJ3"/>
<accession>A0A5N6TJJ3</accession>
<comment type="subcellular location">
    <subcellularLocation>
        <location evidence="1 9">Nucleus</location>
    </subcellularLocation>
</comment>
<evidence type="ECO:0000256" key="6">
    <source>
        <dbReference type="ARBA" id="ARBA00023204"/>
    </source>
</evidence>
<evidence type="ECO:0000256" key="3">
    <source>
        <dbReference type="ARBA" id="ARBA00022553"/>
    </source>
</evidence>
<feature type="compositionally biased region" description="Basic and acidic residues" evidence="10">
    <location>
        <begin position="68"/>
        <end position="79"/>
    </location>
</feature>
<comment type="similarity">
    <text evidence="2 9">Belongs to the SLX4 family.</text>
</comment>
<evidence type="ECO:0000256" key="10">
    <source>
        <dbReference type="SAM" id="MobiDB-lite"/>
    </source>
</evidence>
<feature type="compositionally biased region" description="Basic and acidic residues" evidence="10">
    <location>
        <begin position="103"/>
        <end position="112"/>
    </location>
</feature>
<sequence>MSTGTDIIVLSSSPDHIPTRTPAPPAYDPVKLFGLSPRSPSPPPPLSPTELFRPATRSRFFPVADKPPQTEKGEERTVKEITNLPKFNSALSEEKPKRRGRKPASEKSENASKTKAAPRKKRTENTTKRENTVNQILTGRVAKPGSTQLSTSGNKDTGVLNLETTPERKSTRGADWEHGGLQLEAAMKRRMDWTPPSKDSMHIVGLDEGGVQKEGHGFGDLLSEYGFNSEVSSCSNARVSGDDGPTKRRRIELVDPRLYPASKQASHDAEDKMSTEDEQQRPSKSKKPKAQTKKMNTITARVTARYLNELSENTDSSSKETSAPGEDSAIGKSQTVKRKSKAKPKAHEPDFVVLSPEAAAKSLENQDLIFGTCSQLEREDSPTTLREMQAAILESERCVATEPSSVITRDVRSTTTVSRFSKTRGLWSVASRDSEGSLVQQAEIIDLVDSPPTSKVPVAASNNRPKTSTKIDDRAPSLSQDQTFRTPTEDPPARRAPSPKPRKAAAKPSRASREPSSRPTGEQPTMPQYSGFTDTELSTQIAKYGFKAIKNRKKMIEMLQKCWESQHGKSMSTIPPVSQEKAPTSEPQIPSEKATRKTTTRKTTAKSKTSAPSKPKSQKNPPPATAVITPPRPSFIDVEEIQDSEEETIPSPSHYTFHPPTTKHLPISTTPSSPSRPRAKTSRSKTTTSPDLAEQITKAVRAQVPGTPSRPSWHEKIIMYDPIVLDDFAIWLNTEGLNLIGEDREVGAAFLRSWCESRGVCCCFRQSH</sequence>
<gene>
    <name evidence="9" type="primary">SLX4</name>
    <name evidence="11" type="ORF">BDV25DRAFT_132928</name>
</gene>
<comment type="function">
    <text evidence="9">Regulatory subunit of the SLX1-SLX4 structure-specific endonuclease that resolves DNA secondary structures generated during DNA repair and recombination. Has endonuclease activity towards branched DNA substrates, introducing single-strand cuts in duplex DNA close to junctions with ss-DNA.</text>
</comment>
<evidence type="ECO:0000256" key="9">
    <source>
        <dbReference type="HAMAP-Rule" id="MF_03110"/>
    </source>
</evidence>
<feature type="compositionally biased region" description="Basic residues" evidence="10">
    <location>
        <begin position="283"/>
        <end position="292"/>
    </location>
</feature>
<feature type="region of interest" description="Disordered" evidence="10">
    <location>
        <begin position="233"/>
        <end position="298"/>
    </location>
</feature>
<feature type="compositionally biased region" description="Polar residues" evidence="10">
    <location>
        <begin position="568"/>
        <end position="588"/>
    </location>
</feature>
<keyword evidence="7 9" id="KW-0539">Nucleus</keyword>
<keyword evidence="5 9" id="KW-0233">DNA recombination</keyword>
<name>A0A5N6TJJ3_ASPAV</name>
<dbReference type="Proteomes" id="UP000325780">
    <property type="component" value="Unassembled WGS sequence"/>
</dbReference>
<dbReference type="GO" id="GO:0006310">
    <property type="term" value="P:DNA recombination"/>
    <property type="evidence" value="ECO:0007669"/>
    <property type="project" value="UniProtKB-UniRule"/>
</dbReference>
<dbReference type="EMBL" id="ML742262">
    <property type="protein sequence ID" value="KAE8146440.1"/>
    <property type="molecule type" value="Genomic_DNA"/>
</dbReference>
<feature type="compositionally biased region" description="Basic and acidic residues" evidence="10">
    <location>
        <begin position="165"/>
        <end position="174"/>
    </location>
</feature>
<dbReference type="GO" id="GO:0006281">
    <property type="term" value="P:DNA repair"/>
    <property type="evidence" value="ECO:0007669"/>
    <property type="project" value="UniProtKB-UniRule"/>
</dbReference>
<dbReference type="GO" id="GO:0006260">
    <property type="term" value="P:DNA replication"/>
    <property type="evidence" value="ECO:0007669"/>
    <property type="project" value="InterPro"/>
</dbReference>
<feature type="compositionally biased region" description="Polar residues" evidence="10">
    <location>
        <begin position="310"/>
        <end position="321"/>
    </location>
</feature>
<feature type="compositionally biased region" description="Basic and acidic residues" evidence="10">
    <location>
        <begin position="240"/>
        <end position="255"/>
    </location>
</feature>
<dbReference type="CDD" id="cd22999">
    <property type="entry name" value="SAP_SLX4"/>
    <property type="match status" value="1"/>
</dbReference>
<comment type="subunit">
    <text evidence="9">Forms a heterodimer with SLX1.</text>
</comment>
<feature type="region of interest" description="Disordered" evidence="10">
    <location>
        <begin position="450"/>
        <end position="534"/>
    </location>
</feature>
<protein>
    <recommendedName>
        <fullName evidence="8 9">Structure-specific endonuclease subunit SLX4</fullName>
    </recommendedName>
</protein>
<feature type="compositionally biased region" description="Basic residues" evidence="10">
    <location>
        <begin position="335"/>
        <end position="344"/>
    </location>
</feature>
<evidence type="ECO:0000313" key="11">
    <source>
        <dbReference type="EMBL" id="KAE8146440.1"/>
    </source>
</evidence>
<keyword evidence="4 9" id="KW-0227">DNA damage</keyword>
<dbReference type="Pfam" id="PF09494">
    <property type="entry name" value="Slx4"/>
    <property type="match status" value="1"/>
</dbReference>
<dbReference type="GO" id="GO:0017108">
    <property type="term" value="F:5'-flap endonuclease activity"/>
    <property type="evidence" value="ECO:0007669"/>
    <property type="project" value="InterPro"/>
</dbReference>
<feature type="region of interest" description="Disordered" evidence="10">
    <location>
        <begin position="1"/>
        <end position="174"/>
    </location>
</feature>
<feature type="compositionally biased region" description="Polar residues" evidence="10">
    <location>
        <begin position="520"/>
        <end position="534"/>
    </location>
</feature>
<evidence type="ECO:0000256" key="5">
    <source>
        <dbReference type="ARBA" id="ARBA00023172"/>
    </source>
</evidence>
<keyword evidence="6 9" id="KW-0234">DNA repair</keyword>
<feature type="compositionally biased region" description="Basic and acidic residues" evidence="10">
    <location>
        <begin position="265"/>
        <end position="281"/>
    </location>
</feature>
<organism evidence="11 12">
    <name type="scientific">Aspergillus avenaceus</name>
    <dbReference type="NCBI Taxonomy" id="36643"/>
    <lineage>
        <taxon>Eukaryota</taxon>
        <taxon>Fungi</taxon>
        <taxon>Dikarya</taxon>
        <taxon>Ascomycota</taxon>
        <taxon>Pezizomycotina</taxon>
        <taxon>Eurotiomycetes</taxon>
        <taxon>Eurotiomycetidae</taxon>
        <taxon>Eurotiales</taxon>
        <taxon>Aspergillaceae</taxon>
        <taxon>Aspergillus</taxon>
        <taxon>Aspergillus subgen. Circumdati</taxon>
    </lineage>
</organism>
<evidence type="ECO:0000256" key="2">
    <source>
        <dbReference type="ARBA" id="ARBA00006661"/>
    </source>
</evidence>
<evidence type="ECO:0000256" key="7">
    <source>
        <dbReference type="ARBA" id="ARBA00023242"/>
    </source>
</evidence>
<dbReference type="HAMAP" id="MF_03110">
    <property type="entry name" value="Endonuc_su_Slx4"/>
    <property type="match status" value="1"/>
</dbReference>
<comment type="PTM">
    <text evidence="9">Phosphorylated in response to DNA damage.</text>
</comment>
<feature type="compositionally biased region" description="Basic residues" evidence="10">
    <location>
        <begin position="596"/>
        <end position="605"/>
    </location>
</feature>
<feature type="region of interest" description="Disordered" evidence="10">
    <location>
        <begin position="564"/>
        <end position="691"/>
    </location>
</feature>
<dbReference type="InterPro" id="IPR018574">
    <property type="entry name" value="Structure-sp_endonuc_su_Slx4"/>
</dbReference>
<feature type="compositionally biased region" description="Polar residues" evidence="10">
    <location>
        <begin position="145"/>
        <end position="155"/>
    </location>
</feature>